<accession>A0A5B7GJ63</accession>
<organism evidence="3 4">
    <name type="scientific">Portunus trituberculatus</name>
    <name type="common">Swimming crab</name>
    <name type="synonym">Neptunus trituberculatus</name>
    <dbReference type="NCBI Taxonomy" id="210409"/>
    <lineage>
        <taxon>Eukaryota</taxon>
        <taxon>Metazoa</taxon>
        <taxon>Ecdysozoa</taxon>
        <taxon>Arthropoda</taxon>
        <taxon>Crustacea</taxon>
        <taxon>Multicrustacea</taxon>
        <taxon>Malacostraca</taxon>
        <taxon>Eumalacostraca</taxon>
        <taxon>Eucarida</taxon>
        <taxon>Decapoda</taxon>
        <taxon>Pleocyemata</taxon>
        <taxon>Brachyura</taxon>
        <taxon>Eubrachyura</taxon>
        <taxon>Portunoidea</taxon>
        <taxon>Portunidae</taxon>
        <taxon>Portuninae</taxon>
        <taxon>Portunus</taxon>
    </lineage>
</organism>
<sequence>MVVVVVAMVVVVVVVVIIVVKLVLVTPAVPPCTCFSLLTSPSPHCFPYTCSLPPPLDLPPSTRRPPLTTRYAKDQRSPRKAIGLKVDGGRRAWSLKWPWWRNSSGRPSPPPSPPPPPPPPLSHVCQPCALPRPSLSRRPIGQTPLVYGTPALIGRLSKSRL</sequence>
<dbReference type="EMBL" id="VSRR010017391">
    <property type="protein sequence ID" value="MPC60320.1"/>
    <property type="molecule type" value="Genomic_DNA"/>
</dbReference>
<feature type="compositionally biased region" description="Pro residues" evidence="1">
    <location>
        <begin position="107"/>
        <end position="121"/>
    </location>
</feature>
<feature type="compositionally biased region" description="Low complexity" evidence="1">
    <location>
        <begin position="59"/>
        <end position="70"/>
    </location>
</feature>
<keyword evidence="2" id="KW-0472">Membrane</keyword>
<evidence type="ECO:0000313" key="3">
    <source>
        <dbReference type="EMBL" id="MPC60320.1"/>
    </source>
</evidence>
<dbReference type="Proteomes" id="UP000324222">
    <property type="component" value="Unassembled WGS sequence"/>
</dbReference>
<keyword evidence="4" id="KW-1185">Reference proteome</keyword>
<feature type="region of interest" description="Disordered" evidence="1">
    <location>
        <begin position="59"/>
        <end position="83"/>
    </location>
</feature>
<comment type="caution">
    <text evidence="3">The sequence shown here is derived from an EMBL/GenBank/DDBJ whole genome shotgun (WGS) entry which is preliminary data.</text>
</comment>
<dbReference type="AlphaFoldDB" id="A0A5B7GJ63"/>
<evidence type="ECO:0000256" key="2">
    <source>
        <dbReference type="SAM" id="Phobius"/>
    </source>
</evidence>
<keyword evidence="2" id="KW-1133">Transmembrane helix</keyword>
<evidence type="ECO:0000313" key="4">
    <source>
        <dbReference type="Proteomes" id="UP000324222"/>
    </source>
</evidence>
<gene>
    <name evidence="3" type="ORF">E2C01_054361</name>
</gene>
<proteinExistence type="predicted"/>
<protein>
    <submittedName>
        <fullName evidence="3">Uncharacterized protein</fullName>
    </submittedName>
</protein>
<evidence type="ECO:0000256" key="1">
    <source>
        <dbReference type="SAM" id="MobiDB-lite"/>
    </source>
</evidence>
<feature type="transmembrane region" description="Helical" evidence="2">
    <location>
        <begin position="6"/>
        <end position="24"/>
    </location>
</feature>
<name>A0A5B7GJ63_PORTR</name>
<keyword evidence="2" id="KW-0812">Transmembrane</keyword>
<reference evidence="3 4" key="1">
    <citation type="submission" date="2019-05" db="EMBL/GenBank/DDBJ databases">
        <title>Another draft genome of Portunus trituberculatus and its Hox gene families provides insights of decapod evolution.</title>
        <authorList>
            <person name="Jeong J.-H."/>
            <person name="Song I."/>
            <person name="Kim S."/>
            <person name="Choi T."/>
            <person name="Kim D."/>
            <person name="Ryu S."/>
            <person name="Kim W."/>
        </authorList>
    </citation>
    <scope>NUCLEOTIDE SEQUENCE [LARGE SCALE GENOMIC DNA]</scope>
    <source>
        <tissue evidence="3">Muscle</tissue>
    </source>
</reference>
<feature type="region of interest" description="Disordered" evidence="1">
    <location>
        <begin position="103"/>
        <end position="144"/>
    </location>
</feature>